<comment type="catalytic activity">
    <reaction evidence="11">
        <text>ATP + H2O = ADP + phosphate + H(+)</text>
        <dbReference type="Rhea" id="RHEA:13065"/>
        <dbReference type="ChEBI" id="CHEBI:15377"/>
        <dbReference type="ChEBI" id="CHEBI:15378"/>
        <dbReference type="ChEBI" id="CHEBI:30616"/>
        <dbReference type="ChEBI" id="CHEBI:43474"/>
        <dbReference type="ChEBI" id="CHEBI:456216"/>
        <dbReference type="EC" id="5.6.2.3"/>
    </reaction>
</comment>
<dbReference type="Gene3D" id="1.10.860.10">
    <property type="entry name" value="DNAb Helicase, Chain A"/>
    <property type="match status" value="1"/>
</dbReference>
<dbReference type="OrthoDB" id="9773982at2"/>
<dbReference type="FunFam" id="1.10.860.10:FF:000001">
    <property type="entry name" value="Replicative DNA helicase"/>
    <property type="match status" value="1"/>
</dbReference>
<dbReference type="Pfam" id="PF03796">
    <property type="entry name" value="DnaB_C"/>
    <property type="match status" value="1"/>
</dbReference>
<evidence type="ECO:0000256" key="11">
    <source>
        <dbReference type="ARBA" id="ARBA00048954"/>
    </source>
</evidence>
<accession>A0A511N7A4</accession>
<evidence type="ECO:0000256" key="3">
    <source>
        <dbReference type="ARBA" id="ARBA00022705"/>
    </source>
</evidence>
<keyword evidence="9" id="KW-0413">Isomerase</keyword>
<keyword evidence="5" id="KW-0378">Hydrolase</keyword>
<keyword evidence="7" id="KW-0067">ATP-binding</keyword>
<keyword evidence="14" id="KW-1185">Reference proteome</keyword>
<evidence type="ECO:0000256" key="5">
    <source>
        <dbReference type="ARBA" id="ARBA00022801"/>
    </source>
</evidence>
<evidence type="ECO:0000256" key="8">
    <source>
        <dbReference type="ARBA" id="ARBA00023125"/>
    </source>
</evidence>
<dbReference type="InterPro" id="IPR027417">
    <property type="entry name" value="P-loop_NTPase"/>
</dbReference>
<evidence type="ECO:0000256" key="9">
    <source>
        <dbReference type="ARBA" id="ARBA00023235"/>
    </source>
</evidence>
<dbReference type="GO" id="GO:0043139">
    <property type="term" value="F:5'-3' DNA helicase activity"/>
    <property type="evidence" value="ECO:0007669"/>
    <property type="project" value="UniProtKB-EC"/>
</dbReference>
<dbReference type="GO" id="GO:1990077">
    <property type="term" value="C:primosome complex"/>
    <property type="evidence" value="ECO:0007669"/>
    <property type="project" value="UniProtKB-KW"/>
</dbReference>
<dbReference type="GO" id="GO:0006269">
    <property type="term" value="P:DNA replication, synthesis of primer"/>
    <property type="evidence" value="ECO:0007669"/>
    <property type="project" value="UniProtKB-KW"/>
</dbReference>
<dbReference type="GO" id="GO:0005524">
    <property type="term" value="F:ATP binding"/>
    <property type="evidence" value="ECO:0007669"/>
    <property type="project" value="UniProtKB-KW"/>
</dbReference>
<dbReference type="InterPro" id="IPR007693">
    <property type="entry name" value="DNA_helicase_DnaB-like_N"/>
</dbReference>
<keyword evidence="4" id="KW-0547">Nucleotide-binding</keyword>
<dbReference type="EC" id="5.6.2.3" evidence="10"/>
<dbReference type="Gene3D" id="3.40.50.300">
    <property type="entry name" value="P-loop containing nucleotide triphosphate hydrolases"/>
    <property type="match status" value="1"/>
</dbReference>
<name>A0A511N7A4_DEIC1</name>
<dbReference type="Proteomes" id="UP000321306">
    <property type="component" value="Unassembled WGS sequence"/>
</dbReference>
<comment type="caution">
    <text evidence="13">The sequence shown here is derived from an EMBL/GenBank/DDBJ whole genome shotgun (WGS) entry which is preliminary data.</text>
</comment>
<dbReference type="AlphaFoldDB" id="A0A511N7A4"/>
<dbReference type="Pfam" id="PF00772">
    <property type="entry name" value="DnaB"/>
    <property type="match status" value="1"/>
</dbReference>
<dbReference type="SUPFAM" id="SSF52540">
    <property type="entry name" value="P-loop containing nucleoside triphosphate hydrolases"/>
    <property type="match status" value="1"/>
</dbReference>
<dbReference type="InterPro" id="IPR036185">
    <property type="entry name" value="DNA_heli_DnaB-like_N_sf"/>
</dbReference>
<evidence type="ECO:0000256" key="1">
    <source>
        <dbReference type="ARBA" id="ARBA00008428"/>
    </source>
</evidence>
<evidence type="ECO:0000256" key="6">
    <source>
        <dbReference type="ARBA" id="ARBA00022806"/>
    </source>
</evidence>
<keyword evidence="6 13" id="KW-0347">Helicase</keyword>
<keyword evidence="2" id="KW-0639">Primosome</keyword>
<dbReference type="PANTHER" id="PTHR30153">
    <property type="entry name" value="REPLICATIVE DNA HELICASE DNAB"/>
    <property type="match status" value="1"/>
</dbReference>
<dbReference type="RefSeq" id="WP_146888038.1">
    <property type="nucleotide sequence ID" value="NZ_BJXB01000023.1"/>
</dbReference>
<dbReference type="SUPFAM" id="SSF48024">
    <property type="entry name" value="N-terminal domain of DnaB helicase"/>
    <property type="match status" value="1"/>
</dbReference>
<dbReference type="PROSITE" id="PS51199">
    <property type="entry name" value="SF4_HELICASE"/>
    <property type="match status" value="1"/>
</dbReference>
<reference evidence="13 14" key="1">
    <citation type="submission" date="2019-07" db="EMBL/GenBank/DDBJ databases">
        <title>Whole genome shotgun sequence of Deinococcus cellulosilyticus NBRC 106333.</title>
        <authorList>
            <person name="Hosoyama A."/>
            <person name="Uohara A."/>
            <person name="Ohji S."/>
            <person name="Ichikawa N."/>
        </authorList>
    </citation>
    <scope>NUCLEOTIDE SEQUENCE [LARGE SCALE GENOMIC DNA]</scope>
    <source>
        <strain evidence="13 14">NBRC 106333</strain>
    </source>
</reference>
<dbReference type="InterPro" id="IPR016136">
    <property type="entry name" value="DNA_helicase_N/primase_C"/>
</dbReference>
<dbReference type="PANTHER" id="PTHR30153:SF2">
    <property type="entry name" value="REPLICATIVE DNA HELICASE"/>
    <property type="match status" value="1"/>
</dbReference>
<gene>
    <name evidence="13" type="ORF">DC3_43600</name>
</gene>
<dbReference type="GO" id="GO:0003677">
    <property type="term" value="F:DNA binding"/>
    <property type="evidence" value="ECO:0007669"/>
    <property type="project" value="UniProtKB-KW"/>
</dbReference>
<evidence type="ECO:0000256" key="2">
    <source>
        <dbReference type="ARBA" id="ARBA00022515"/>
    </source>
</evidence>
<dbReference type="GO" id="GO:0005829">
    <property type="term" value="C:cytosol"/>
    <property type="evidence" value="ECO:0007669"/>
    <property type="project" value="TreeGrafter"/>
</dbReference>
<comment type="similarity">
    <text evidence="1">Belongs to the helicase family. DnaB subfamily.</text>
</comment>
<keyword evidence="3" id="KW-0235">DNA replication</keyword>
<proteinExistence type="inferred from homology"/>
<dbReference type="GO" id="GO:0016787">
    <property type="term" value="F:hydrolase activity"/>
    <property type="evidence" value="ECO:0007669"/>
    <property type="project" value="UniProtKB-KW"/>
</dbReference>
<keyword evidence="8" id="KW-0238">DNA-binding</keyword>
<evidence type="ECO:0000313" key="14">
    <source>
        <dbReference type="Proteomes" id="UP000321306"/>
    </source>
</evidence>
<dbReference type="CDD" id="cd00984">
    <property type="entry name" value="DnaB_C"/>
    <property type="match status" value="1"/>
</dbReference>
<evidence type="ECO:0000256" key="10">
    <source>
        <dbReference type="ARBA" id="ARBA00044969"/>
    </source>
</evidence>
<evidence type="ECO:0000259" key="12">
    <source>
        <dbReference type="PROSITE" id="PS51199"/>
    </source>
</evidence>
<evidence type="ECO:0000313" key="13">
    <source>
        <dbReference type="EMBL" id="GEM48725.1"/>
    </source>
</evidence>
<evidence type="ECO:0000256" key="4">
    <source>
        <dbReference type="ARBA" id="ARBA00022741"/>
    </source>
</evidence>
<feature type="domain" description="SF4 helicase" evidence="12">
    <location>
        <begin position="176"/>
        <end position="456"/>
    </location>
</feature>
<dbReference type="InterPro" id="IPR007694">
    <property type="entry name" value="DNA_helicase_DnaB-like_C"/>
</dbReference>
<sequence>MIQGLETRVAPNSLDAEVAVLGAVLLDNDTLAVLTDVTPEMFYRESHRRIWQAMKNIESRGGDNPIDLVTLSEELRTRGQLDEIGGATYLIGLSESVPTAVYAEYYARILKEKHALRQLIHNSGRIMQMAYESELPVDEIQDRAQQLIYDVTSQETVEADSADGEQAVGLFMEWLEGNKGQPFATGLKDVDEMLGGGLYPESLIVLGAPPRVGKSTFALNVADRIAESYKDEYDALYFAMEMSADEITSRRVAARARVDFQRLRAYKQDPKNNPLTEQDWTRISKALETIRQVPLTIYDRPGMSYNYIASKARAHMRKRGKKLSLVVVDYLQIMDFSAFSKAGSNESSEIGKTANAFKRLARELQCPIMVVSSLSRDVEKRPNHRPMLSDLRASGDIEYAAKEIFFLYRDEIYNPDTDQQGIAEFIIGKQRNGPVGVVKLQFHGAQMRFNSLATGN</sequence>
<organism evidence="13 14">
    <name type="scientific">Deinococcus cellulosilyticus (strain DSM 18568 / NBRC 106333 / KACC 11606 / 5516J-15)</name>
    <dbReference type="NCBI Taxonomy" id="1223518"/>
    <lineage>
        <taxon>Bacteria</taxon>
        <taxon>Thermotogati</taxon>
        <taxon>Deinococcota</taxon>
        <taxon>Deinococci</taxon>
        <taxon>Deinococcales</taxon>
        <taxon>Deinococcaceae</taxon>
        <taxon>Deinococcus</taxon>
    </lineage>
</organism>
<evidence type="ECO:0000256" key="7">
    <source>
        <dbReference type="ARBA" id="ARBA00022840"/>
    </source>
</evidence>
<dbReference type="EMBL" id="BJXB01000023">
    <property type="protein sequence ID" value="GEM48725.1"/>
    <property type="molecule type" value="Genomic_DNA"/>
</dbReference>
<protein>
    <recommendedName>
        <fullName evidence="10">DNA 5'-3' helicase</fullName>
        <ecNumber evidence="10">5.6.2.3</ecNumber>
    </recommendedName>
</protein>